<dbReference type="EMBL" id="JBDODL010006998">
    <property type="protein sequence ID" value="MES1923584.1"/>
    <property type="molecule type" value="Genomic_DNA"/>
</dbReference>
<evidence type="ECO:0000313" key="2">
    <source>
        <dbReference type="EMBL" id="MES1923584.1"/>
    </source>
</evidence>
<dbReference type="Proteomes" id="UP001439008">
    <property type="component" value="Unassembled WGS sequence"/>
</dbReference>
<accession>A0ABV2AV84</accession>
<reference evidence="2 3" key="1">
    <citation type="journal article" date="2024" name="BMC Biol.">
        <title>Comparative genomics of Ascetosporea gives new insight into the evolutionary basis for animal parasitism in Rhizaria.</title>
        <authorList>
            <person name="Hiltunen Thoren M."/>
            <person name="Onut-Brannstrom I."/>
            <person name="Alfjorden A."/>
            <person name="Peckova H."/>
            <person name="Swords F."/>
            <person name="Hooper C."/>
            <person name="Holzer A.S."/>
            <person name="Bass D."/>
            <person name="Burki F."/>
        </authorList>
    </citation>
    <scope>NUCLEOTIDE SEQUENCE [LARGE SCALE GENOMIC DNA]</scope>
    <source>
        <strain evidence="2">20-A016</strain>
    </source>
</reference>
<evidence type="ECO:0000256" key="1">
    <source>
        <dbReference type="SAM" id="MobiDB-lite"/>
    </source>
</evidence>
<proteinExistence type="predicted"/>
<keyword evidence="3" id="KW-1185">Reference proteome</keyword>
<organism evidence="2 3">
    <name type="scientific">Bonamia ostreae</name>
    <dbReference type="NCBI Taxonomy" id="126728"/>
    <lineage>
        <taxon>Eukaryota</taxon>
        <taxon>Sar</taxon>
        <taxon>Rhizaria</taxon>
        <taxon>Endomyxa</taxon>
        <taxon>Ascetosporea</taxon>
        <taxon>Haplosporida</taxon>
        <taxon>Bonamia</taxon>
    </lineage>
</organism>
<feature type="region of interest" description="Disordered" evidence="1">
    <location>
        <begin position="79"/>
        <end position="118"/>
    </location>
</feature>
<name>A0ABV2AV84_9EUKA</name>
<comment type="caution">
    <text evidence="2">The sequence shown here is derived from an EMBL/GenBank/DDBJ whole genome shotgun (WGS) entry which is preliminary data.</text>
</comment>
<evidence type="ECO:0000313" key="3">
    <source>
        <dbReference type="Proteomes" id="UP001439008"/>
    </source>
</evidence>
<gene>
    <name evidence="2" type="ORF">MHBO_005180</name>
</gene>
<protein>
    <submittedName>
        <fullName evidence="2">Uncharacterized protein</fullName>
    </submittedName>
</protein>
<sequence length="118" mass="13415">MHTVLGSLSGKSIIGLLELLSKLFMFYAWPKMALQEYHPFGVNTEQINLYNLSRRNIDVGERMFSWSLTRFLTPLPTYEEAQNGSPASALKAERQATQDAENDDNRSENRNGVFLTNT</sequence>